<feature type="region of interest" description="Disordered" evidence="1">
    <location>
        <begin position="1"/>
        <end position="53"/>
    </location>
</feature>
<keyword evidence="3" id="KW-1185">Reference proteome</keyword>
<reference evidence="2 3" key="1">
    <citation type="submission" date="2019-03" db="EMBL/GenBank/DDBJ databases">
        <title>First draft genome of Liparis tanakae, snailfish: a comprehensive survey of snailfish specific genes.</title>
        <authorList>
            <person name="Kim W."/>
            <person name="Song I."/>
            <person name="Jeong J.-H."/>
            <person name="Kim D."/>
            <person name="Kim S."/>
            <person name="Ryu S."/>
            <person name="Song J.Y."/>
            <person name="Lee S.K."/>
        </authorList>
    </citation>
    <scope>NUCLEOTIDE SEQUENCE [LARGE SCALE GENOMIC DNA]</scope>
    <source>
        <tissue evidence="2">Muscle</tissue>
    </source>
</reference>
<organism evidence="2 3">
    <name type="scientific">Liparis tanakae</name>
    <name type="common">Tanaka's snailfish</name>
    <dbReference type="NCBI Taxonomy" id="230148"/>
    <lineage>
        <taxon>Eukaryota</taxon>
        <taxon>Metazoa</taxon>
        <taxon>Chordata</taxon>
        <taxon>Craniata</taxon>
        <taxon>Vertebrata</taxon>
        <taxon>Euteleostomi</taxon>
        <taxon>Actinopterygii</taxon>
        <taxon>Neopterygii</taxon>
        <taxon>Teleostei</taxon>
        <taxon>Neoteleostei</taxon>
        <taxon>Acanthomorphata</taxon>
        <taxon>Eupercaria</taxon>
        <taxon>Perciformes</taxon>
        <taxon>Cottioidei</taxon>
        <taxon>Cottales</taxon>
        <taxon>Liparidae</taxon>
        <taxon>Liparis</taxon>
    </lineage>
</organism>
<name>A0A4Z2FAC2_9TELE</name>
<evidence type="ECO:0000313" key="3">
    <source>
        <dbReference type="Proteomes" id="UP000314294"/>
    </source>
</evidence>
<proteinExistence type="predicted"/>
<comment type="caution">
    <text evidence="2">The sequence shown here is derived from an EMBL/GenBank/DDBJ whole genome shotgun (WGS) entry which is preliminary data.</text>
</comment>
<sequence>MRHGGPPAAGGGVQRSGSTPSDRRVEGEPAEYRVKGAEGEVGSSQRSSGGPCTALPEEIIFRASNQRADETETSCSKEINV</sequence>
<gene>
    <name evidence="2" type="ORF">EYF80_052103</name>
</gene>
<feature type="compositionally biased region" description="Basic and acidic residues" evidence="1">
    <location>
        <begin position="21"/>
        <end position="38"/>
    </location>
</feature>
<dbReference type="AlphaFoldDB" id="A0A4Z2FAC2"/>
<evidence type="ECO:0000313" key="2">
    <source>
        <dbReference type="EMBL" id="TNN37723.1"/>
    </source>
</evidence>
<evidence type="ECO:0000256" key="1">
    <source>
        <dbReference type="SAM" id="MobiDB-lite"/>
    </source>
</evidence>
<protein>
    <submittedName>
        <fullName evidence="2">Uncharacterized protein</fullName>
    </submittedName>
</protein>
<dbReference type="EMBL" id="SRLO01001451">
    <property type="protein sequence ID" value="TNN37723.1"/>
    <property type="molecule type" value="Genomic_DNA"/>
</dbReference>
<accession>A0A4Z2FAC2</accession>
<dbReference type="Proteomes" id="UP000314294">
    <property type="component" value="Unassembled WGS sequence"/>
</dbReference>